<reference evidence="1" key="1">
    <citation type="journal article" date="2020" name="Stud. Mycol.">
        <title>101 Dothideomycetes genomes: a test case for predicting lifestyles and emergence of pathogens.</title>
        <authorList>
            <person name="Haridas S."/>
            <person name="Albert R."/>
            <person name="Binder M."/>
            <person name="Bloem J."/>
            <person name="Labutti K."/>
            <person name="Salamov A."/>
            <person name="Andreopoulos B."/>
            <person name="Baker S."/>
            <person name="Barry K."/>
            <person name="Bills G."/>
            <person name="Bluhm B."/>
            <person name="Cannon C."/>
            <person name="Castanera R."/>
            <person name="Culley D."/>
            <person name="Daum C."/>
            <person name="Ezra D."/>
            <person name="Gonzalez J."/>
            <person name="Henrissat B."/>
            <person name="Kuo A."/>
            <person name="Liang C."/>
            <person name="Lipzen A."/>
            <person name="Lutzoni F."/>
            <person name="Magnuson J."/>
            <person name="Mondo S."/>
            <person name="Nolan M."/>
            <person name="Ohm R."/>
            <person name="Pangilinan J."/>
            <person name="Park H.-J."/>
            <person name="Ramirez L."/>
            <person name="Alfaro M."/>
            <person name="Sun H."/>
            <person name="Tritt A."/>
            <person name="Yoshinaga Y."/>
            <person name="Zwiers L.-H."/>
            <person name="Turgeon B."/>
            <person name="Goodwin S."/>
            <person name="Spatafora J."/>
            <person name="Crous P."/>
            <person name="Grigoriev I."/>
        </authorList>
    </citation>
    <scope>NUCLEOTIDE SEQUENCE</scope>
    <source>
        <strain evidence="1">CBS 675.92</strain>
    </source>
</reference>
<protein>
    <submittedName>
        <fullName evidence="1">Uncharacterized protein</fullName>
    </submittedName>
</protein>
<dbReference type="EMBL" id="ML977025">
    <property type="protein sequence ID" value="KAF1950578.1"/>
    <property type="molecule type" value="Genomic_DNA"/>
</dbReference>
<dbReference type="Proteomes" id="UP000800035">
    <property type="component" value="Unassembled WGS sequence"/>
</dbReference>
<organism evidence="1 2">
    <name type="scientific">Byssothecium circinans</name>
    <dbReference type="NCBI Taxonomy" id="147558"/>
    <lineage>
        <taxon>Eukaryota</taxon>
        <taxon>Fungi</taxon>
        <taxon>Dikarya</taxon>
        <taxon>Ascomycota</taxon>
        <taxon>Pezizomycotina</taxon>
        <taxon>Dothideomycetes</taxon>
        <taxon>Pleosporomycetidae</taxon>
        <taxon>Pleosporales</taxon>
        <taxon>Massarineae</taxon>
        <taxon>Massarinaceae</taxon>
        <taxon>Byssothecium</taxon>
    </lineage>
</organism>
<accession>A0A6A5TE42</accession>
<keyword evidence="2" id="KW-1185">Reference proteome</keyword>
<gene>
    <name evidence="1" type="ORF">CC80DRAFT_496807</name>
</gene>
<evidence type="ECO:0000313" key="2">
    <source>
        <dbReference type="Proteomes" id="UP000800035"/>
    </source>
</evidence>
<sequence>MPPALSPPDYLAELAALDLSDISAIAKFLFETTQAITSPVAVPLGSHGSVEFFLEPTDYGIEVTNTALSPLQKMRGTVSPTICAYEAEVHQGKFAFPGVPTGLKYGVGLGKLSHFNPATSTYKSSSEAAAADDLEYSGLLVLLNTVDHSLWIAADWYPVSIDTGDRIPMLANSKVYGMVPGDKKLQVGVTRVSLNGWESGFVAGNPITGPDLFGTFPLLGCKLIAKPALEEEFLAERQKFLAAHGSAAAAT</sequence>
<proteinExistence type="predicted"/>
<evidence type="ECO:0000313" key="1">
    <source>
        <dbReference type="EMBL" id="KAF1950578.1"/>
    </source>
</evidence>
<name>A0A6A5TE42_9PLEO</name>
<dbReference type="AlphaFoldDB" id="A0A6A5TE42"/>